<feature type="compositionally biased region" description="Basic residues" evidence="1">
    <location>
        <begin position="494"/>
        <end position="503"/>
    </location>
</feature>
<feature type="compositionally biased region" description="Polar residues" evidence="1">
    <location>
        <begin position="1508"/>
        <end position="1530"/>
    </location>
</feature>
<feature type="compositionally biased region" description="Basic and acidic residues" evidence="1">
    <location>
        <begin position="827"/>
        <end position="858"/>
    </location>
</feature>
<feature type="region of interest" description="Disordered" evidence="1">
    <location>
        <begin position="3842"/>
        <end position="3872"/>
    </location>
</feature>
<keyword evidence="2" id="KW-0812">Transmembrane</keyword>
<feature type="compositionally biased region" description="Basic and acidic residues" evidence="1">
    <location>
        <begin position="2109"/>
        <end position="2129"/>
    </location>
</feature>
<feature type="compositionally biased region" description="Basic and acidic residues" evidence="1">
    <location>
        <begin position="2338"/>
        <end position="2348"/>
    </location>
</feature>
<feature type="region of interest" description="Disordered" evidence="1">
    <location>
        <begin position="719"/>
        <end position="747"/>
    </location>
</feature>
<feature type="compositionally biased region" description="Polar residues" evidence="1">
    <location>
        <begin position="859"/>
        <end position="871"/>
    </location>
</feature>
<feature type="compositionally biased region" description="Basic and acidic residues" evidence="1">
    <location>
        <begin position="1531"/>
        <end position="1543"/>
    </location>
</feature>
<accession>A0AAV4APF4</accession>
<feature type="region of interest" description="Disordered" evidence="1">
    <location>
        <begin position="2678"/>
        <end position="2736"/>
    </location>
</feature>
<feature type="compositionally biased region" description="Basic and acidic residues" evidence="1">
    <location>
        <begin position="1608"/>
        <end position="1619"/>
    </location>
</feature>
<feature type="compositionally biased region" description="Basic and acidic residues" evidence="1">
    <location>
        <begin position="965"/>
        <end position="984"/>
    </location>
</feature>
<feature type="region of interest" description="Disordered" evidence="1">
    <location>
        <begin position="2198"/>
        <end position="2299"/>
    </location>
</feature>
<dbReference type="PROSITE" id="PS50092">
    <property type="entry name" value="TSP1"/>
    <property type="match status" value="1"/>
</dbReference>
<gene>
    <name evidence="3" type="ORF">PoB_003493300</name>
</gene>
<feature type="compositionally biased region" description="Polar residues" evidence="1">
    <location>
        <begin position="1480"/>
        <end position="1500"/>
    </location>
</feature>
<feature type="region of interest" description="Disordered" evidence="1">
    <location>
        <begin position="2311"/>
        <end position="2399"/>
    </location>
</feature>
<feature type="compositionally biased region" description="Basic and acidic residues" evidence="1">
    <location>
        <begin position="467"/>
        <end position="493"/>
    </location>
</feature>
<feature type="compositionally biased region" description="Basic and acidic residues" evidence="1">
    <location>
        <begin position="358"/>
        <end position="373"/>
    </location>
</feature>
<dbReference type="SUPFAM" id="SSF82895">
    <property type="entry name" value="TSP-1 type 1 repeat"/>
    <property type="match status" value="1"/>
</dbReference>
<name>A0AAV4APF4_9GAST</name>
<feature type="compositionally biased region" description="Basic and acidic residues" evidence="1">
    <location>
        <begin position="2797"/>
        <end position="2814"/>
    </location>
</feature>
<feature type="compositionally biased region" description="Polar residues" evidence="1">
    <location>
        <begin position="2093"/>
        <end position="2103"/>
    </location>
</feature>
<feature type="compositionally biased region" description="Basic and acidic residues" evidence="1">
    <location>
        <begin position="995"/>
        <end position="1012"/>
    </location>
</feature>
<feature type="compositionally biased region" description="Low complexity" evidence="1">
    <location>
        <begin position="1595"/>
        <end position="1604"/>
    </location>
</feature>
<feature type="transmembrane region" description="Helical" evidence="2">
    <location>
        <begin position="171"/>
        <end position="193"/>
    </location>
</feature>
<feature type="compositionally biased region" description="Low complexity" evidence="1">
    <location>
        <begin position="2349"/>
        <end position="2358"/>
    </location>
</feature>
<keyword evidence="2" id="KW-0472">Membrane</keyword>
<feature type="compositionally biased region" description="Polar residues" evidence="1">
    <location>
        <begin position="522"/>
        <end position="531"/>
    </location>
</feature>
<dbReference type="InterPro" id="IPR036383">
    <property type="entry name" value="TSP1_rpt_sf"/>
</dbReference>
<feature type="region of interest" description="Disordered" evidence="1">
    <location>
        <begin position="2794"/>
        <end position="2828"/>
    </location>
</feature>
<feature type="region of interest" description="Disordered" evidence="1">
    <location>
        <begin position="358"/>
        <end position="383"/>
    </location>
</feature>
<keyword evidence="2" id="KW-1133">Transmembrane helix</keyword>
<feature type="compositionally biased region" description="Basic and acidic residues" evidence="1">
    <location>
        <begin position="942"/>
        <end position="956"/>
    </location>
</feature>
<feature type="compositionally biased region" description="Polar residues" evidence="1">
    <location>
        <begin position="1453"/>
        <end position="1473"/>
    </location>
</feature>
<dbReference type="EMBL" id="BLXT01003952">
    <property type="protein sequence ID" value="GFO08428.1"/>
    <property type="molecule type" value="Genomic_DNA"/>
</dbReference>
<evidence type="ECO:0000256" key="1">
    <source>
        <dbReference type="SAM" id="MobiDB-lite"/>
    </source>
</evidence>
<feature type="region of interest" description="Disordered" evidence="1">
    <location>
        <begin position="787"/>
        <end position="1057"/>
    </location>
</feature>
<feature type="region of interest" description="Disordered" evidence="1">
    <location>
        <begin position="1431"/>
        <end position="1619"/>
    </location>
</feature>
<feature type="compositionally biased region" description="Low complexity" evidence="1">
    <location>
        <begin position="1559"/>
        <end position="1568"/>
    </location>
</feature>
<feature type="compositionally biased region" description="Polar residues" evidence="1">
    <location>
        <begin position="1762"/>
        <end position="1775"/>
    </location>
</feature>
<feature type="compositionally biased region" description="Low complexity" evidence="1">
    <location>
        <begin position="2281"/>
        <end position="2294"/>
    </location>
</feature>
<feature type="compositionally biased region" description="Low complexity" evidence="1">
    <location>
        <begin position="2311"/>
        <end position="2324"/>
    </location>
</feature>
<comment type="caution">
    <text evidence="3">The sequence shown here is derived from an EMBL/GenBank/DDBJ whole genome shotgun (WGS) entry which is preliminary data.</text>
</comment>
<feature type="compositionally biased region" description="Basic and acidic residues" evidence="1">
    <location>
        <begin position="2220"/>
        <end position="2232"/>
    </location>
</feature>
<feature type="compositionally biased region" description="Basic and acidic residues" evidence="1">
    <location>
        <begin position="1745"/>
        <end position="1761"/>
    </location>
</feature>
<feature type="compositionally biased region" description="Basic and acidic residues" evidence="1">
    <location>
        <begin position="731"/>
        <end position="747"/>
    </location>
</feature>
<protein>
    <submittedName>
        <fullName evidence="3">Uncharacterized protein</fullName>
    </submittedName>
</protein>
<feature type="region of interest" description="Disordered" evidence="1">
    <location>
        <begin position="395"/>
        <end position="508"/>
    </location>
</feature>
<dbReference type="Pfam" id="PF00090">
    <property type="entry name" value="TSP_1"/>
    <property type="match status" value="1"/>
</dbReference>
<reference evidence="3 4" key="1">
    <citation type="journal article" date="2021" name="Elife">
        <title>Chloroplast acquisition without the gene transfer in kleptoplastic sea slugs, Plakobranchus ocellatus.</title>
        <authorList>
            <person name="Maeda T."/>
            <person name="Takahashi S."/>
            <person name="Yoshida T."/>
            <person name="Shimamura S."/>
            <person name="Takaki Y."/>
            <person name="Nagai Y."/>
            <person name="Toyoda A."/>
            <person name="Suzuki Y."/>
            <person name="Arimoto A."/>
            <person name="Ishii H."/>
            <person name="Satoh N."/>
            <person name="Nishiyama T."/>
            <person name="Hasebe M."/>
            <person name="Maruyama T."/>
            <person name="Minagawa J."/>
            <person name="Obokata J."/>
            <person name="Shigenobu S."/>
        </authorList>
    </citation>
    <scope>NUCLEOTIDE SEQUENCE [LARGE SCALE GENOMIC DNA]</scope>
</reference>
<feature type="compositionally biased region" description="Basic and acidic residues" evidence="1">
    <location>
        <begin position="1037"/>
        <end position="1057"/>
    </location>
</feature>
<feature type="compositionally biased region" description="Polar residues" evidence="1">
    <location>
        <begin position="1021"/>
        <end position="1033"/>
    </location>
</feature>
<evidence type="ECO:0000256" key="2">
    <source>
        <dbReference type="SAM" id="Phobius"/>
    </source>
</evidence>
<dbReference type="SMART" id="SM00209">
    <property type="entry name" value="TSP1"/>
    <property type="match status" value="1"/>
</dbReference>
<feature type="region of interest" description="Disordered" evidence="1">
    <location>
        <begin position="249"/>
        <end position="309"/>
    </location>
</feature>
<feature type="compositionally biased region" description="Polar residues" evidence="1">
    <location>
        <begin position="3842"/>
        <end position="3857"/>
    </location>
</feature>
<feature type="region of interest" description="Disordered" evidence="1">
    <location>
        <begin position="612"/>
        <end position="636"/>
    </location>
</feature>
<dbReference type="Gene3D" id="2.20.100.10">
    <property type="entry name" value="Thrombospondin type-1 (TSP1) repeat"/>
    <property type="match status" value="1"/>
</dbReference>
<feature type="region of interest" description="Disordered" evidence="1">
    <location>
        <begin position="2089"/>
        <end position="2140"/>
    </location>
</feature>
<feature type="compositionally biased region" description="Polar residues" evidence="1">
    <location>
        <begin position="411"/>
        <end position="426"/>
    </location>
</feature>
<feature type="compositionally biased region" description="Basic and acidic residues" evidence="1">
    <location>
        <begin position="1784"/>
        <end position="1794"/>
    </location>
</feature>
<feature type="region of interest" description="Disordered" evidence="1">
    <location>
        <begin position="1745"/>
        <end position="1802"/>
    </location>
</feature>
<keyword evidence="4" id="KW-1185">Reference proteome</keyword>
<dbReference type="Proteomes" id="UP000735302">
    <property type="component" value="Unassembled WGS sequence"/>
</dbReference>
<proteinExistence type="predicted"/>
<evidence type="ECO:0000313" key="4">
    <source>
        <dbReference type="Proteomes" id="UP000735302"/>
    </source>
</evidence>
<feature type="compositionally biased region" description="Polar residues" evidence="1">
    <location>
        <begin position="2376"/>
        <end position="2393"/>
    </location>
</feature>
<feature type="compositionally biased region" description="Polar residues" evidence="1">
    <location>
        <begin position="906"/>
        <end position="921"/>
    </location>
</feature>
<dbReference type="InterPro" id="IPR000884">
    <property type="entry name" value="TSP1_rpt"/>
</dbReference>
<organism evidence="3 4">
    <name type="scientific">Plakobranchus ocellatus</name>
    <dbReference type="NCBI Taxonomy" id="259542"/>
    <lineage>
        <taxon>Eukaryota</taxon>
        <taxon>Metazoa</taxon>
        <taxon>Spiralia</taxon>
        <taxon>Lophotrochozoa</taxon>
        <taxon>Mollusca</taxon>
        <taxon>Gastropoda</taxon>
        <taxon>Heterobranchia</taxon>
        <taxon>Euthyneura</taxon>
        <taxon>Panpulmonata</taxon>
        <taxon>Sacoglossa</taxon>
        <taxon>Placobranchoidea</taxon>
        <taxon>Plakobranchidae</taxon>
        <taxon>Plakobranchus</taxon>
    </lineage>
</organism>
<evidence type="ECO:0000313" key="3">
    <source>
        <dbReference type="EMBL" id="GFO08428.1"/>
    </source>
</evidence>
<sequence length="3872" mass="426859">MWGVWGPWSGCSQPCGEGVRKKARLCIDYSNMNAVQVSEKRCMPGTAVQTMACVGQHCNPDFDHDTIAAIIAAGAAAAMASDAEEDDDPLSDAEDVAVAAAEAKARLDPVNSAVLAAAAPAAVISAKAKTAAAADTAIVEAPASEVKVETTDEDEDEEMEEEELQLTGETIAFIVLLCILVLLIIIAFCIWFSSRYQDARMRHELSQALPFYSSQTDGFDDGYDNGGDTLLGRQQGVIKPIIRQRDDVLREYKDTSPQTKSGKKHRKSKKGGKGRKKADSKTSEPEEDPGFWGKLFKQPKKGSEGDVGYVFNEPGFPTKALMQKGDHETMWSFGSKSDVSGAGDVTSSLSESSGAFHLADRGAFPDDNSRKLTQENTEPPVSKYLKGFRARRAIHHHVQASPKTKYEIDSSETGGSRITRKSSSWPNLRGDALEYGKRTGPNQSETDDPAREERIAPTVRPSFSDNLLHRESREYERLHQRDSLRRRFPERAKRTERRRRKAALKGEPTVSLAERNRQYLNSSIDTDTSARPSKGHHQILTEGLNPDGSTIASVPDKVSVSIQTDVCPVESTDKQTESDDLRYEVKVGADVFKQKGESYLQQEMLEAGISRKRNKKKAEYSLKGRAQSPDEMMPTSVASSYPASRYSPVVSQASSTWLASLLSETDLKLRDIDHEMDSVLSQVYPHSIQTYSTPESFGPELSGVDTTITESRHSKIYPTKNHQICPGRSKFPKESEKLDHAKSGNFGERRRLMNPKLKIYHVKEKQKGGDEFKSDIDEASYSWQTNTAGKNVHRGKRESSTRATASRFLTHDQAEESLSSTDVLFSKSDDSPLQERENSYSSDNSKDRHQNISQESEKSNTNFSSSFATVESKTRSESLYAPQNQHTESYRDETDTIPAVNRQRSETSLYNHTSSVRSSYSEPDLTNLADSADGFSTTTSNTRKELAPKRFEEKLHLSVRKKQHERGEDSGKSGKTGPFKDKSNKYVASKKKSEKNKEMVQGELKKTQAHERCTHKRNKKLNVQSYSSQANEPSYSSEEKKEKAVGNRLDAQEERDKRMPSNFDNTIFQKDELLASVKPSSGEAKVQTNFQEHDLPHIKSQSYQIIKDETTGEVTPSHVSQKAAENSLDPWETCITNFPGSVTYEDKKSHILQLYNQDLVTVPLPPLQPNVPISVQASIIESVLYPSTDKSRTSSVGQSFNPSSKELIQNVSEQCVKTSTWSQDSVTSSGFHQDPNSMAITWQSQKPGLRTYYKGHKYELGSVPFAYGHEDKGTSVGKDYHYKASAILFSDASTDLSTKDETHSKSYQRNEITFHKSQDKQAGKSHFPLHQSTVTETLIQGTSNSLLPSEAVSLPQSGRAENSTQPLKLRRHQEYPYSHPPTRVVGDYNMFVPRIASMLNVKKPKQACEEPDLTAGGSKTLDQLWQTEKAKELNKSKLSSHQSKSLERERSETVTQITDVRSRGNFDTSNAESSFAWGSDSRNPMSENKSSGTERTSTVYPISEKKSTSGAERTSSGLPISEMRSTSGTERTSRGLRISEKKNTSGTENGLPVSEKKSTSGTEKTSSGLPISEKKSTSGTEKTSSGFPISEKKSTSGTEKTSSGYPVSEKKSTGGRERASYCALGESSNLVLTSSNQPSQSGNAAFQNLTFPLQTIGSSNRANNPKSYPMDSRTEKNLAAFSDRNAKVKQSDCKSTPSAEQTSKNFLDTLNKQLDTFVDTAGWTSSKTSRQIRIDWDKCSDVRKKRQQENLRKVLKHENRPRSPTQAMTPQTVNDGSGALKEVGSNHRGHEDLPNHSSTNDLMDYHLRPKVSQRFSTSSICSDVMQDRIKSCHSWPVSQSANLSFGQNLPTDYEAAPQSSSIVPDGKLPSAVLSVETSPSASESLYSTGKDDVSSLESWVSVHTEISSKHNASTSIPAADATEKVNLFSQARPPSLPPSIVVLSPGEVKLLTAAEQLKSIDKPELVDDKYSSSGPRVSAAKPGKTYTFLPSYKTSGRPVTSFQQSDEPYTAAFDTAVSIDRLSQCRTASHPAMKFRSPGVQVLLPESNSLTSQIGGTNSPCASDFLSLPSPQESWASVKASPHDAAIRDSIQDNDSWRGSSDLGTDYKSPLDTEHRLEVETDYSSDKSKHSNAHSCQSPVSDYDRTEVVYKSSKHDVSKQLEKSKLLFVDTEDYTSVISKELESDTGTRFISESIMDRSQDLASDSMSKECTDDASQSRPELEEQSKSEATVDGKSLVITGASASQTSQTRSDKVFSGSDEDKGDPSLIAEQSLKEKTPVTGSHSGTASSATKSESGAENALKVLSYLSPGYSSWSNESSGESVSDQDDGLTGFFQGKETKISIKPVEEPNSASPSENDSPEEENEAVQSLPPPMSSQGSFENSTQAVQINLSSKDKPECSEDTIVSNLLPFSMTSSPEEVSSSTSEWGTFSMTHKTGEGDERGCRFSVCTSQSGTSVPSDCAVSNIATDNECNEDTGTRRSSSDGLSSISLPMCTKPEFTVSVFPRCPSFLQSTTSSMEDDSDLLALSDNSLTMPDPKTDPLIVFNDKDLLERSGMGASAYSIAPKITKSCPALDKYAIKSDGFQYQPEEGNSFIQTNLASSSKQTISFDIASSENIVPNYHKPLQQPTQIDERVMKNLFQEEIIPGSKQATQTIAEISETYGQSSNRYEDRDIVDSTESEKPGVQKSHQLPQNHSQGSTLRLNNDYNTKDNSTQHFPTDNFSNQWPPETQEQSTDPFFRGAVKQEFSAQHHGMDAETKESSTQYHGMDAETKESSTQYHVKSAETQESLTQNYGKEAEKQESSTQFHAKDAETQESSTQYHGKDAETQESLTQYHAKDAEIQENTSWHCVNRVQTQKRSTQLTNGAHATNDKTTDGAAQYSALKEEISAKISGKAKNKSFLVAQSDSDVLAPNIDNLDHSSTSLTESSLSVEIILTKNLNEGGNVKIEESTPLGSEDLIDLESIVEPQGKKTAPVSLSSEMAKSSYSLSAFTKEPTGSAKGEQERPSCEEQQLNVNKSKCHKFPQDSIVEHSSCKDNINMKKIKHSSKDQGGNFCQPSDICSLNTERSNIFEAVGSKPDTTLQDQSNETQSGPSVAMQRIADAAFRPSDICKQSVMSPKTLKVKDAQRFALCSQDHYHTEGCVGQRSRLISSPAVQSSLVGDMFESPVSSVDQQMIDDSPEFSDGVSSATAEFTDRLESSLDFSLSTTASLNQLKENDSMEQSNSSQYCCRDIRRLSDCEKGEGSQLCDMVTKDIDQRYSSDRRSIERNKLDTASSVSYCSYEGEDDNGSNQLTTNPRGSLQYTEEQRKGGFQKRIVFGWQNKPELIHAEESNGCFTCDNIDYKRSDLRFHKSPDTHAGHRGNNCPLILRHERSAFDVVRPAKQVASDDISSPQDGSGQFVQAGAQIYSDKSCPGDTLGCDERPPCMQNKVSGSRTRELHSGMVSGFTGLCSSNTKHSGTHSPISSSSVCSEQLVITTGSEEMDVEYERQQKQASNRLVKSKPCEGKHPDYEMYASPLEIYDLREGTISEESSPYAMNPHENNIISSFSSTDNDCDKRGCGIYHSIDSEICDSSASDQPLSVLESCSCSSSSDRSRVGCLHCSGEENHHHNRPSMASDNLSPSESLHFVQEHHSDNRFDHQKQYRDLDIIPSKHDRLHPNHEHMISDTAQYVSRRTFESPTVTEYLGPEPTGSSSLRQMFIKRADSFHDTDLFNGPEERRLKKRGLHGTSANIGDYVRPKNISQGECHTTASSAAAQPSLHKSHQSVIRVGDATEVFFVKHRPKPGPKPTIHDSQVSCQVSTSQMYCDHLSEQNLEGSRFRFDLNQGSLYRAVRQEGFSFSEQRPSSNRDGFTSYRTHRRSKSCSKRDIS</sequence>
<feature type="compositionally biased region" description="Low complexity" evidence="1">
    <location>
        <begin position="1577"/>
        <end position="1586"/>
    </location>
</feature>
<feature type="region of interest" description="Disordered" evidence="1">
    <location>
        <begin position="2990"/>
        <end position="3016"/>
    </location>
</feature>
<feature type="compositionally biased region" description="Basic residues" evidence="1">
    <location>
        <begin position="261"/>
        <end position="276"/>
    </location>
</feature>
<feature type="compositionally biased region" description="Polar residues" evidence="1">
    <location>
        <begin position="2688"/>
        <end position="2736"/>
    </location>
</feature>
<feature type="region of interest" description="Disordered" evidence="1">
    <location>
        <begin position="1682"/>
        <end position="1701"/>
    </location>
</feature>
<feature type="region of interest" description="Disordered" evidence="1">
    <location>
        <begin position="522"/>
        <end position="552"/>
    </location>
</feature>